<dbReference type="eggNOG" id="KOG3135">
    <property type="taxonomic scope" value="Eukaryota"/>
</dbReference>
<dbReference type="OrthoDB" id="504689at2759"/>
<dbReference type="GO" id="GO:0003955">
    <property type="term" value="F:NAD(P)H dehydrogenase (quinone) activity"/>
    <property type="evidence" value="ECO:0007669"/>
    <property type="project" value="InterPro"/>
</dbReference>
<dbReference type="InterPro" id="IPR008254">
    <property type="entry name" value="Flavodoxin/NO_synth"/>
</dbReference>
<evidence type="ECO:0000313" key="3">
    <source>
        <dbReference type="EMBL" id="KNE70523.1"/>
    </source>
</evidence>
<dbReference type="PANTHER" id="PTHR30546">
    <property type="entry name" value="FLAVODOXIN-RELATED PROTEIN WRBA-RELATED"/>
    <property type="match status" value="1"/>
</dbReference>
<dbReference type="GO" id="GO:0010181">
    <property type="term" value="F:FMN binding"/>
    <property type="evidence" value="ECO:0007669"/>
    <property type="project" value="InterPro"/>
</dbReference>
<proteinExistence type="inferred from homology"/>
<dbReference type="PANTHER" id="PTHR30546:SF23">
    <property type="entry name" value="FLAVOPROTEIN-LIKE PROTEIN YCP4-RELATED"/>
    <property type="match status" value="1"/>
</dbReference>
<reference evidence="3 4" key="1">
    <citation type="submission" date="2009-11" db="EMBL/GenBank/DDBJ databases">
        <title>Annotation of Allomyces macrogynus ATCC 38327.</title>
        <authorList>
            <consortium name="The Broad Institute Genome Sequencing Platform"/>
            <person name="Russ C."/>
            <person name="Cuomo C."/>
            <person name="Burger G."/>
            <person name="Gray M.W."/>
            <person name="Holland P.W.H."/>
            <person name="King N."/>
            <person name="Lang F.B.F."/>
            <person name="Roger A.J."/>
            <person name="Ruiz-Trillo I."/>
            <person name="Young S.K."/>
            <person name="Zeng Q."/>
            <person name="Gargeya S."/>
            <person name="Fitzgerald M."/>
            <person name="Haas B."/>
            <person name="Abouelleil A."/>
            <person name="Alvarado L."/>
            <person name="Arachchi H.M."/>
            <person name="Berlin A."/>
            <person name="Chapman S.B."/>
            <person name="Gearin G."/>
            <person name="Goldberg J."/>
            <person name="Griggs A."/>
            <person name="Gujja S."/>
            <person name="Hansen M."/>
            <person name="Heiman D."/>
            <person name="Howarth C."/>
            <person name="Larimer J."/>
            <person name="Lui A."/>
            <person name="MacDonald P.J.P."/>
            <person name="McCowen C."/>
            <person name="Montmayeur A."/>
            <person name="Murphy C."/>
            <person name="Neiman D."/>
            <person name="Pearson M."/>
            <person name="Priest M."/>
            <person name="Roberts A."/>
            <person name="Saif S."/>
            <person name="Shea T."/>
            <person name="Sisk P."/>
            <person name="Stolte C."/>
            <person name="Sykes S."/>
            <person name="Wortman J."/>
            <person name="Nusbaum C."/>
            <person name="Birren B."/>
        </authorList>
    </citation>
    <scope>NUCLEOTIDE SEQUENCE [LARGE SCALE GENOMIC DNA]</scope>
    <source>
        <strain evidence="3 4">ATCC 38327</strain>
    </source>
</reference>
<dbReference type="NCBIfam" id="TIGR01755">
    <property type="entry name" value="flav_wrbA"/>
    <property type="match status" value="1"/>
</dbReference>
<dbReference type="Proteomes" id="UP000054350">
    <property type="component" value="Unassembled WGS sequence"/>
</dbReference>
<dbReference type="PROSITE" id="PS50902">
    <property type="entry name" value="FLAVODOXIN_LIKE"/>
    <property type="match status" value="1"/>
</dbReference>
<reference evidence="4" key="2">
    <citation type="submission" date="2009-11" db="EMBL/GenBank/DDBJ databases">
        <title>The Genome Sequence of Allomyces macrogynus strain ATCC 38327.</title>
        <authorList>
            <consortium name="The Broad Institute Genome Sequencing Platform"/>
            <person name="Russ C."/>
            <person name="Cuomo C."/>
            <person name="Shea T."/>
            <person name="Young S.K."/>
            <person name="Zeng Q."/>
            <person name="Koehrsen M."/>
            <person name="Haas B."/>
            <person name="Borodovsky M."/>
            <person name="Guigo R."/>
            <person name="Alvarado L."/>
            <person name="Berlin A."/>
            <person name="Borenstein D."/>
            <person name="Chen Z."/>
            <person name="Engels R."/>
            <person name="Freedman E."/>
            <person name="Gellesch M."/>
            <person name="Goldberg J."/>
            <person name="Griggs A."/>
            <person name="Gujja S."/>
            <person name="Heiman D."/>
            <person name="Hepburn T."/>
            <person name="Howarth C."/>
            <person name="Jen D."/>
            <person name="Larson L."/>
            <person name="Lewis B."/>
            <person name="Mehta T."/>
            <person name="Park D."/>
            <person name="Pearson M."/>
            <person name="Roberts A."/>
            <person name="Saif S."/>
            <person name="Shenoy N."/>
            <person name="Sisk P."/>
            <person name="Stolte C."/>
            <person name="Sykes S."/>
            <person name="Walk T."/>
            <person name="White J."/>
            <person name="Yandava C."/>
            <person name="Burger G."/>
            <person name="Gray M.W."/>
            <person name="Holland P.W.H."/>
            <person name="King N."/>
            <person name="Lang F.B.F."/>
            <person name="Roger A.J."/>
            <person name="Ruiz-Trillo I."/>
            <person name="Lander E."/>
            <person name="Nusbaum C."/>
        </authorList>
    </citation>
    <scope>NUCLEOTIDE SEQUENCE [LARGE SCALE GENOMIC DNA]</scope>
    <source>
        <strain evidence="4">ATCC 38327</strain>
    </source>
</reference>
<dbReference type="STRING" id="578462.A0A0L0T6V9"/>
<dbReference type="OMA" id="MSTTPYI"/>
<sequence length="236" mass="24497">MSAAATTAANAAAAAATGNRKANIAIIIYSLYHHVYELATHVKKGVDASGRANATIYRVPETLPAEVLQKMHAPTVPPVPEATVDHLAASDGVLFGVPTRFGTAPAQIKSFLDATGRLWVSGGMMSKPAGVFTCTNSQHGGQETTIMTMVPYFAHLGMVYVPLGYASPHINQVGEVLGGSPWGASAVAGPDGSRKVSDKEGEIAEIQGRRFAEVAAKLMPENVVPSGMAGVETQTA</sequence>
<evidence type="ECO:0000313" key="4">
    <source>
        <dbReference type="Proteomes" id="UP000054350"/>
    </source>
</evidence>
<dbReference type="GO" id="GO:0016020">
    <property type="term" value="C:membrane"/>
    <property type="evidence" value="ECO:0007669"/>
    <property type="project" value="TreeGrafter"/>
</dbReference>
<dbReference type="FunFam" id="3.40.50.360:FF:000001">
    <property type="entry name" value="NAD(P)H dehydrogenase (Quinone) FQR1-like"/>
    <property type="match status" value="1"/>
</dbReference>
<comment type="similarity">
    <text evidence="1">Belongs to the WrbA family.</text>
</comment>
<feature type="domain" description="Flavodoxin-like" evidence="2">
    <location>
        <begin position="24"/>
        <end position="211"/>
    </location>
</feature>
<organism evidence="3 4">
    <name type="scientific">Allomyces macrogynus (strain ATCC 38327)</name>
    <name type="common">Allomyces javanicus var. macrogynus</name>
    <dbReference type="NCBI Taxonomy" id="578462"/>
    <lineage>
        <taxon>Eukaryota</taxon>
        <taxon>Fungi</taxon>
        <taxon>Fungi incertae sedis</taxon>
        <taxon>Blastocladiomycota</taxon>
        <taxon>Blastocladiomycetes</taxon>
        <taxon>Blastocladiales</taxon>
        <taxon>Blastocladiaceae</taxon>
        <taxon>Allomyces</taxon>
    </lineage>
</organism>
<dbReference type="EMBL" id="GG745366">
    <property type="protein sequence ID" value="KNE70523.1"/>
    <property type="molecule type" value="Genomic_DNA"/>
</dbReference>
<dbReference type="InterPro" id="IPR005025">
    <property type="entry name" value="FMN_Rdtase-like_dom"/>
</dbReference>
<dbReference type="NCBIfam" id="NF002999">
    <property type="entry name" value="PRK03767.1"/>
    <property type="match status" value="1"/>
</dbReference>
<dbReference type="Gene3D" id="3.40.50.360">
    <property type="match status" value="1"/>
</dbReference>
<dbReference type="InterPro" id="IPR029039">
    <property type="entry name" value="Flavoprotein-like_sf"/>
</dbReference>
<dbReference type="Pfam" id="PF03358">
    <property type="entry name" value="FMN_red"/>
    <property type="match status" value="1"/>
</dbReference>
<dbReference type="AlphaFoldDB" id="A0A0L0T6V9"/>
<keyword evidence="4" id="KW-1185">Reference proteome</keyword>
<name>A0A0L0T6V9_ALLM3</name>
<dbReference type="SUPFAM" id="SSF52218">
    <property type="entry name" value="Flavoproteins"/>
    <property type="match status" value="1"/>
</dbReference>
<protein>
    <submittedName>
        <fullName evidence="3">NAD(P)H:quinone oxidoreductase, type IV</fullName>
    </submittedName>
</protein>
<gene>
    <name evidence="3" type="ORF">AMAG_14647</name>
</gene>
<evidence type="ECO:0000259" key="2">
    <source>
        <dbReference type="PROSITE" id="PS50902"/>
    </source>
</evidence>
<dbReference type="VEuPathDB" id="FungiDB:AMAG_14647"/>
<accession>A0A0L0T6V9</accession>
<evidence type="ECO:0000256" key="1">
    <source>
        <dbReference type="ARBA" id="ARBA00006961"/>
    </source>
</evidence>
<dbReference type="InterPro" id="IPR010089">
    <property type="entry name" value="Flavoprotein_WrbA-like"/>
</dbReference>